<keyword evidence="6" id="KW-0677">Repeat</keyword>
<evidence type="ECO:0000256" key="1">
    <source>
        <dbReference type="ARBA" id="ARBA00004162"/>
    </source>
</evidence>
<dbReference type="Pfam" id="PF13855">
    <property type="entry name" value="LRR_8"/>
    <property type="match status" value="1"/>
</dbReference>
<dbReference type="GO" id="GO:0005524">
    <property type="term" value="F:ATP binding"/>
    <property type="evidence" value="ECO:0007669"/>
    <property type="project" value="UniProtKB-UniRule"/>
</dbReference>
<dbReference type="Pfam" id="PF08263">
    <property type="entry name" value="LRRNT_2"/>
    <property type="match status" value="1"/>
</dbReference>
<dbReference type="InterPro" id="IPR032675">
    <property type="entry name" value="LRR_dom_sf"/>
</dbReference>
<keyword evidence="16" id="KW-0808">Transferase</keyword>
<feature type="compositionally biased region" description="Polar residues" evidence="12">
    <location>
        <begin position="635"/>
        <end position="645"/>
    </location>
</feature>
<keyword evidence="2" id="KW-0597">Phosphoprotein</keyword>
<dbReference type="SUPFAM" id="SSF56112">
    <property type="entry name" value="Protein kinase-like (PK-like)"/>
    <property type="match status" value="1"/>
</dbReference>
<dbReference type="PROSITE" id="PS00107">
    <property type="entry name" value="PROTEIN_KINASE_ATP"/>
    <property type="match status" value="1"/>
</dbReference>
<evidence type="ECO:0000259" key="15">
    <source>
        <dbReference type="PROSITE" id="PS50011"/>
    </source>
</evidence>
<sequence>MAAPFAFLTATLLVVLAFSSLKAAADPVLDKLALLDFIGNLPHGRLLNWSPFTPVCGNWVGVTCSADNSRVVAVRLPGVGLSGRIPPNTLSRLSALQSLSLRSNSLAGPFPADFASLASLTDLHLQFNNFSGPLPSDFSPWRNLTLVDLSFNAFNGSIPSSISNLTQLAALNLSNNSLSGRIPNVQLPNLKLLNLSYNHLDGAIPRSFQRFPSSSFSGNNLSPLNSPSPSPSPSPSAASPISHLPRARLSGRKLSESAILGIVVAGCALGFVTFAVLLLVFCSRKKGQNVVSGKLTKGDRSPEKAVTGNQDENNTLVFFEGCTLAFDLEDLLRASAEVLGKGTFGTAYKAVLEDSTTVVVKRLKDVGVGKREFEQQMEVVGRLKHENVAELKAYYYSKDEKLMVSDYFSLGSVSSMLHGKRGHDRVPLDWETRLRIALGAAKGIAHIHAENGGKLVHGNIKSSNIFLNQQLYGCVSDVGLTTLMNAATPSVSRTAGYRAPEVVDTRKSTQMSDVYSFGVLLLEILTGKSPIRVTGGGDEVVHLVRWVQSVVREEWTAEVFDIELMRYPNIEEEMVEMLQIAMACVVRIPEQRPKISEVVRMLEDVRRVDTGNRPSSDGKSEGSSSITPTAMHGASSVTAEGTPQQ</sequence>
<dbReference type="PROSITE" id="PS50011">
    <property type="entry name" value="PROTEIN_KINASE_DOM"/>
    <property type="match status" value="1"/>
</dbReference>
<proteinExistence type="predicted"/>
<dbReference type="Gene3D" id="3.80.10.10">
    <property type="entry name" value="Ribonuclease Inhibitor"/>
    <property type="match status" value="2"/>
</dbReference>
<dbReference type="GO" id="GO:0005886">
    <property type="term" value="C:plasma membrane"/>
    <property type="evidence" value="ECO:0007669"/>
    <property type="project" value="UniProtKB-SubCell"/>
</dbReference>
<feature type="domain" description="Protein kinase" evidence="15">
    <location>
        <begin position="333"/>
        <end position="605"/>
    </location>
</feature>
<evidence type="ECO:0000256" key="7">
    <source>
        <dbReference type="ARBA" id="ARBA00022741"/>
    </source>
</evidence>
<dbReference type="GO" id="GO:0004672">
    <property type="term" value="F:protein kinase activity"/>
    <property type="evidence" value="ECO:0007669"/>
    <property type="project" value="InterPro"/>
</dbReference>
<feature type="chain" id="PRO_5008900090" evidence="14">
    <location>
        <begin position="26"/>
        <end position="645"/>
    </location>
</feature>
<evidence type="ECO:0000256" key="4">
    <source>
        <dbReference type="ARBA" id="ARBA00022692"/>
    </source>
</evidence>
<evidence type="ECO:0000256" key="10">
    <source>
        <dbReference type="ARBA" id="ARBA00023136"/>
    </source>
</evidence>
<keyword evidence="10 13" id="KW-0472">Membrane</keyword>
<feature type="region of interest" description="Disordered" evidence="12">
    <location>
        <begin position="219"/>
        <end position="242"/>
    </location>
</feature>
<evidence type="ECO:0000256" key="5">
    <source>
        <dbReference type="ARBA" id="ARBA00022729"/>
    </source>
</evidence>
<keyword evidence="5 14" id="KW-0732">Signal</keyword>
<reference evidence="16" key="1">
    <citation type="submission" date="2015-07" db="EMBL/GenBank/DDBJ databases">
        <title>Transcriptome Assembly of Anthurium amnicola.</title>
        <authorList>
            <person name="Suzuki J."/>
        </authorList>
    </citation>
    <scope>NUCLEOTIDE SEQUENCE</scope>
</reference>
<keyword evidence="16" id="KW-0418">Kinase</keyword>
<gene>
    <name evidence="16" type="primary">At4g23740_4</name>
    <name evidence="16" type="ORF">g.101522</name>
</gene>
<feature type="binding site" evidence="11">
    <location>
        <position position="361"/>
    </location>
    <ligand>
        <name>ATP</name>
        <dbReference type="ChEBI" id="CHEBI:30616"/>
    </ligand>
</feature>
<dbReference type="PRINTS" id="PR00019">
    <property type="entry name" value="LEURICHRPT"/>
</dbReference>
<protein>
    <submittedName>
        <fullName evidence="16">Putative inactive receptor kinase At4g23740</fullName>
    </submittedName>
</protein>
<keyword evidence="3" id="KW-0433">Leucine-rich repeat</keyword>
<dbReference type="PANTHER" id="PTHR48010">
    <property type="entry name" value="OS05G0588300 PROTEIN"/>
    <property type="match status" value="1"/>
</dbReference>
<evidence type="ECO:0000256" key="11">
    <source>
        <dbReference type="PROSITE-ProRule" id="PRU10141"/>
    </source>
</evidence>
<dbReference type="InterPro" id="IPR001611">
    <property type="entry name" value="Leu-rich_rpt"/>
</dbReference>
<evidence type="ECO:0000256" key="14">
    <source>
        <dbReference type="SAM" id="SignalP"/>
    </source>
</evidence>
<dbReference type="InterPro" id="IPR000719">
    <property type="entry name" value="Prot_kinase_dom"/>
</dbReference>
<dbReference type="CDD" id="cd14066">
    <property type="entry name" value="STKc_IRAK"/>
    <property type="match status" value="1"/>
</dbReference>
<keyword evidence="7 11" id="KW-0547">Nucleotide-binding</keyword>
<evidence type="ECO:0000256" key="8">
    <source>
        <dbReference type="ARBA" id="ARBA00022840"/>
    </source>
</evidence>
<dbReference type="FunFam" id="3.80.10.10:FF:000234">
    <property type="entry name" value="Probable inactive receptor kinase RLK902"/>
    <property type="match status" value="1"/>
</dbReference>
<keyword evidence="16" id="KW-0675">Receptor</keyword>
<evidence type="ECO:0000256" key="13">
    <source>
        <dbReference type="SAM" id="Phobius"/>
    </source>
</evidence>
<dbReference type="Gene3D" id="1.10.510.10">
    <property type="entry name" value="Transferase(Phosphotransferase) domain 1"/>
    <property type="match status" value="1"/>
</dbReference>
<dbReference type="InterPro" id="IPR050994">
    <property type="entry name" value="At_inactive_RLKs"/>
</dbReference>
<comment type="subcellular location">
    <subcellularLocation>
        <location evidence="1">Cell membrane</location>
        <topology evidence="1">Single-pass membrane protein</topology>
    </subcellularLocation>
</comment>
<keyword evidence="8 11" id="KW-0067">ATP-binding</keyword>
<dbReference type="FunFam" id="1.10.510.10:FF:000095">
    <property type="entry name" value="protein STRUBBELIG-RECEPTOR FAMILY 8"/>
    <property type="match status" value="1"/>
</dbReference>
<dbReference type="InterPro" id="IPR001245">
    <property type="entry name" value="Ser-Thr/Tyr_kinase_cat_dom"/>
</dbReference>
<dbReference type="InterPro" id="IPR011009">
    <property type="entry name" value="Kinase-like_dom_sf"/>
</dbReference>
<dbReference type="Pfam" id="PF00560">
    <property type="entry name" value="LRR_1"/>
    <property type="match status" value="3"/>
</dbReference>
<evidence type="ECO:0000256" key="2">
    <source>
        <dbReference type="ARBA" id="ARBA00022553"/>
    </source>
</evidence>
<dbReference type="EMBL" id="GDJX01015694">
    <property type="protein sequence ID" value="JAT52242.1"/>
    <property type="molecule type" value="Transcribed_RNA"/>
</dbReference>
<evidence type="ECO:0000256" key="6">
    <source>
        <dbReference type="ARBA" id="ARBA00022737"/>
    </source>
</evidence>
<evidence type="ECO:0000256" key="12">
    <source>
        <dbReference type="SAM" id="MobiDB-lite"/>
    </source>
</evidence>
<evidence type="ECO:0000256" key="3">
    <source>
        <dbReference type="ARBA" id="ARBA00022614"/>
    </source>
</evidence>
<dbReference type="SUPFAM" id="SSF52058">
    <property type="entry name" value="L domain-like"/>
    <property type="match status" value="1"/>
</dbReference>
<keyword evidence="4 13" id="KW-0812">Transmembrane</keyword>
<evidence type="ECO:0000313" key="16">
    <source>
        <dbReference type="EMBL" id="JAT52242.1"/>
    </source>
</evidence>
<dbReference type="PANTHER" id="PTHR48010:SF6">
    <property type="entry name" value="OS01G0223600 PROTEIN"/>
    <property type="match status" value="1"/>
</dbReference>
<dbReference type="Gene3D" id="3.30.200.20">
    <property type="entry name" value="Phosphorylase Kinase, domain 1"/>
    <property type="match status" value="1"/>
</dbReference>
<dbReference type="FunFam" id="3.30.200.20:FF:000307">
    <property type="entry name" value="pollen receptor-like kinase 1"/>
    <property type="match status" value="1"/>
</dbReference>
<evidence type="ECO:0000256" key="9">
    <source>
        <dbReference type="ARBA" id="ARBA00022989"/>
    </source>
</evidence>
<feature type="region of interest" description="Disordered" evidence="12">
    <location>
        <begin position="606"/>
        <end position="645"/>
    </location>
</feature>
<dbReference type="AlphaFoldDB" id="A0A1D1YC84"/>
<dbReference type="InterPro" id="IPR017441">
    <property type="entry name" value="Protein_kinase_ATP_BS"/>
</dbReference>
<dbReference type="Pfam" id="PF07714">
    <property type="entry name" value="PK_Tyr_Ser-Thr"/>
    <property type="match status" value="1"/>
</dbReference>
<feature type="compositionally biased region" description="Basic and acidic residues" evidence="12">
    <location>
        <begin position="606"/>
        <end position="620"/>
    </location>
</feature>
<organism evidence="16">
    <name type="scientific">Anthurium amnicola</name>
    <dbReference type="NCBI Taxonomy" id="1678845"/>
    <lineage>
        <taxon>Eukaryota</taxon>
        <taxon>Viridiplantae</taxon>
        <taxon>Streptophyta</taxon>
        <taxon>Embryophyta</taxon>
        <taxon>Tracheophyta</taxon>
        <taxon>Spermatophyta</taxon>
        <taxon>Magnoliopsida</taxon>
        <taxon>Liliopsida</taxon>
        <taxon>Araceae</taxon>
        <taxon>Pothoideae</taxon>
        <taxon>Potheae</taxon>
        <taxon>Anthurium</taxon>
    </lineage>
</organism>
<feature type="transmembrane region" description="Helical" evidence="13">
    <location>
        <begin position="258"/>
        <end position="282"/>
    </location>
</feature>
<keyword evidence="9 13" id="KW-1133">Transmembrane helix</keyword>
<name>A0A1D1YC84_9ARAE</name>
<feature type="signal peptide" evidence="14">
    <location>
        <begin position="1"/>
        <end position="25"/>
    </location>
</feature>
<dbReference type="InterPro" id="IPR013210">
    <property type="entry name" value="LRR_N_plant-typ"/>
</dbReference>
<accession>A0A1D1YC84</accession>